<gene>
    <name evidence="4" type="primary">PLVAP</name>
</gene>
<evidence type="ECO:0000313" key="4">
    <source>
        <dbReference type="Ensembl" id="ENSECAP00000061378.1"/>
    </source>
</evidence>
<evidence type="ECO:0000256" key="3">
    <source>
        <dbReference type="SAM" id="Phobius"/>
    </source>
</evidence>
<evidence type="ECO:0000313" key="5">
    <source>
        <dbReference type="Proteomes" id="UP000002281"/>
    </source>
</evidence>
<dbReference type="InterPro" id="IPR009538">
    <property type="entry name" value="PV-1"/>
</dbReference>
<dbReference type="GO" id="GO:0033209">
    <property type="term" value="P:tumor necrosis factor-mediated signaling pathway"/>
    <property type="evidence" value="ECO:0007669"/>
    <property type="project" value="Ensembl"/>
</dbReference>
<dbReference type="Proteomes" id="UP000002281">
    <property type="component" value="Chromosome 21"/>
</dbReference>
<dbReference type="GO" id="GO:0043114">
    <property type="term" value="P:regulation of vascular permeability"/>
    <property type="evidence" value="ECO:0000318"/>
    <property type="project" value="GO_Central"/>
</dbReference>
<dbReference type="PANTHER" id="PTHR21687">
    <property type="entry name" value="PLASMALEMMA VESICLE-ASSOCIATED PROTEIN"/>
    <property type="match status" value="1"/>
</dbReference>
<reference evidence="4" key="3">
    <citation type="submission" date="2025-09" db="UniProtKB">
        <authorList>
            <consortium name="Ensembl"/>
        </authorList>
    </citation>
    <scope>IDENTIFICATION</scope>
    <source>
        <strain evidence="4">Thoroughbred</strain>
    </source>
</reference>
<feature type="transmembrane region" description="Helical" evidence="3">
    <location>
        <begin position="27"/>
        <end position="49"/>
    </location>
</feature>
<proteinExistence type="predicted"/>
<dbReference type="PANTHER" id="PTHR21687:SF5">
    <property type="entry name" value="PLASMALEMMA VESICLE-ASSOCIATED PROTEIN"/>
    <property type="match status" value="1"/>
</dbReference>
<feature type="region of interest" description="Disordered" evidence="2">
    <location>
        <begin position="535"/>
        <end position="570"/>
    </location>
</feature>
<name>A0A9L0RFT5_HORSE</name>
<dbReference type="Pfam" id="PF06637">
    <property type="entry name" value="PV-1"/>
    <property type="match status" value="1"/>
</dbReference>
<dbReference type="Ensembl" id="ENSECAT00000137362.1">
    <property type="protein sequence ID" value="ENSECAP00000061378.1"/>
    <property type="gene ID" value="ENSECAG00000022390.4"/>
</dbReference>
<dbReference type="GO" id="GO:0002693">
    <property type="term" value="P:positive regulation of cellular extravasation"/>
    <property type="evidence" value="ECO:0000318"/>
    <property type="project" value="GO_Central"/>
</dbReference>
<evidence type="ECO:0000256" key="1">
    <source>
        <dbReference type="SAM" id="Coils"/>
    </source>
</evidence>
<keyword evidence="5" id="KW-1185">Reference proteome</keyword>
<feature type="compositionally biased region" description="Basic residues" evidence="2">
    <location>
        <begin position="452"/>
        <end position="472"/>
    </location>
</feature>
<organism evidence="4 5">
    <name type="scientific">Equus caballus</name>
    <name type="common">Horse</name>
    <dbReference type="NCBI Taxonomy" id="9796"/>
    <lineage>
        <taxon>Eukaryota</taxon>
        <taxon>Metazoa</taxon>
        <taxon>Chordata</taxon>
        <taxon>Craniata</taxon>
        <taxon>Vertebrata</taxon>
        <taxon>Euteleostomi</taxon>
        <taxon>Mammalia</taxon>
        <taxon>Eutheria</taxon>
        <taxon>Laurasiatheria</taxon>
        <taxon>Perissodactyla</taxon>
        <taxon>Equidae</taxon>
        <taxon>Equus</taxon>
    </lineage>
</organism>
<protein>
    <submittedName>
        <fullName evidence="4">Plasmalemma vesicle associated protein</fullName>
    </submittedName>
</protein>
<dbReference type="GeneTree" id="ENSGT00390000006166"/>
<feature type="coiled-coil region" evidence="1">
    <location>
        <begin position="323"/>
        <end position="384"/>
    </location>
</feature>
<reference evidence="4" key="2">
    <citation type="submission" date="2025-08" db="UniProtKB">
        <authorList>
            <consortium name="Ensembl"/>
        </authorList>
    </citation>
    <scope>IDENTIFICATION</scope>
    <source>
        <strain evidence="4">Thoroughbred</strain>
    </source>
</reference>
<dbReference type="GO" id="GO:0005901">
    <property type="term" value="C:caveola"/>
    <property type="evidence" value="ECO:0007669"/>
    <property type="project" value="Ensembl"/>
</dbReference>
<reference evidence="4 5" key="1">
    <citation type="journal article" date="2009" name="Science">
        <title>Genome sequence, comparative analysis, and population genetics of the domestic horse.</title>
        <authorList>
            <consortium name="Broad Institute Genome Sequencing Platform"/>
            <consortium name="Broad Institute Whole Genome Assembly Team"/>
            <person name="Wade C.M."/>
            <person name="Giulotto E."/>
            <person name="Sigurdsson S."/>
            <person name="Zoli M."/>
            <person name="Gnerre S."/>
            <person name="Imsland F."/>
            <person name="Lear T.L."/>
            <person name="Adelson D.L."/>
            <person name="Bailey E."/>
            <person name="Bellone R.R."/>
            <person name="Bloecker H."/>
            <person name="Distl O."/>
            <person name="Edgar R.C."/>
            <person name="Garber M."/>
            <person name="Leeb T."/>
            <person name="Mauceli E."/>
            <person name="MacLeod J.N."/>
            <person name="Penedo M.C.T."/>
            <person name="Raison J.M."/>
            <person name="Sharpe T."/>
            <person name="Vogel J."/>
            <person name="Andersson L."/>
            <person name="Antczak D.F."/>
            <person name="Biagi T."/>
            <person name="Binns M.M."/>
            <person name="Chowdhary B.P."/>
            <person name="Coleman S.J."/>
            <person name="Della Valle G."/>
            <person name="Fryc S."/>
            <person name="Guerin G."/>
            <person name="Hasegawa T."/>
            <person name="Hill E.W."/>
            <person name="Jurka J."/>
            <person name="Kiialainen A."/>
            <person name="Lindgren G."/>
            <person name="Liu J."/>
            <person name="Magnani E."/>
            <person name="Mickelson J.R."/>
            <person name="Murray J."/>
            <person name="Nergadze S.G."/>
            <person name="Onofrio R."/>
            <person name="Pedroni S."/>
            <person name="Piras M.F."/>
            <person name="Raudsepp T."/>
            <person name="Rocchi M."/>
            <person name="Roeed K.H."/>
            <person name="Ryder O.A."/>
            <person name="Searle S."/>
            <person name="Skow L."/>
            <person name="Swinburne J.E."/>
            <person name="Syvaenen A.C."/>
            <person name="Tozaki T."/>
            <person name="Valberg S.J."/>
            <person name="Vaudin M."/>
            <person name="White J.R."/>
            <person name="Zody M.C."/>
            <person name="Lander E.S."/>
            <person name="Lindblad-Toh K."/>
        </authorList>
    </citation>
    <scope>NUCLEOTIDE SEQUENCE [LARGE SCALE GENOMIC DNA]</scope>
    <source>
        <strain evidence="4 5">Thoroughbred</strain>
    </source>
</reference>
<feature type="compositionally biased region" description="Low complexity" evidence="2">
    <location>
        <begin position="423"/>
        <end position="432"/>
    </location>
</feature>
<keyword evidence="3" id="KW-1133">Transmembrane helix</keyword>
<accession>A0A9L0RFT5</accession>
<feature type="region of interest" description="Disordered" evidence="2">
    <location>
        <begin position="423"/>
        <end position="499"/>
    </location>
</feature>
<evidence type="ECO:0000256" key="2">
    <source>
        <dbReference type="SAM" id="MobiDB-lite"/>
    </source>
</evidence>
<sequence>MGLAMERGGPYARAGGGPRGCWYYLRYFFLFVSLIQSLIILGLVLFMVYGNVHVGTESNLQATERRAGSLYSQVLGLTATQANLSKELNITAGARDTLMQRLMTSRRDLDRINASFRQCQAELMIYVTNQRYMAAIILSEKQCGEQLKETNKSCDALALTLNQKIKTLEVELAKEKVVCTKEKEELVRSKQAVEEQLAECGKAREQQQQERQLAEEQLLMVQAHCLPLDKDKLETELRTLWKDSIIPRTLDMGYSLYHPINPELASIRRTCDHLPTIMSTKAEELARSLRAGINSVARENSDLKRQKLEAERGLRASQEAKGKAEKEAQAREAKLQAECTRQTQLVLEEKAALRKERDNLAKLLEEKKREAEQLKMQLAVSSSALDTCIKAKTQLSWRSSRGGSWSPSGPLWAALQPVAEEAAEPASSVCTPARPPPATLTAAHEASPARAGQRRRQRRGRHARSTPHRPHRPFTTASGPCTAPRPPGPAREGCPRALPAPPVASVIVRRSVNAMGSVRGLQSLISALKRHHVAVTGKRRESRRKPGRALPQPQARSPCTRTRGDAGFPQGVRVPAWEERGGVRVNRQILERRLLKKQVVPL</sequence>
<dbReference type="GO" id="GO:0009986">
    <property type="term" value="C:cell surface"/>
    <property type="evidence" value="ECO:0007669"/>
    <property type="project" value="Ensembl"/>
</dbReference>
<dbReference type="GO" id="GO:0000165">
    <property type="term" value="P:MAPK cascade"/>
    <property type="evidence" value="ECO:0007669"/>
    <property type="project" value="Ensembl"/>
</dbReference>
<keyword evidence="3" id="KW-0812">Transmembrane</keyword>
<dbReference type="AlphaFoldDB" id="A0A9L0RFT5"/>
<keyword evidence="3" id="KW-0472">Membrane</keyword>
<keyword evidence="1" id="KW-0175">Coiled coil</keyword>
<feature type="coiled-coil region" evidence="1">
    <location>
        <begin position="190"/>
        <end position="224"/>
    </location>
</feature>